<dbReference type="EMBL" id="CAQM01000751">
    <property type="protein sequence ID" value="CCQ63669.1"/>
    <property type="molecule type" value="Genomic_DNA"/>
</dbReference>
<gene>
    <name evidence="2" type="ORF">CWATWH0401_2528</name>
</gene>
<accession>T2JF42</accession>
<feature type="domain" description="Sulfotransferase" evidence="1">
    <location>
        <begin position="20"/>
        <end position="62"/>
    </location>
</feature>
<protein>
    <submittedName>
        <fullName evidence="2">Sulfotransferase</fullName>
    </submittedName>
</protein>
<comment type="caution">
    <text evidence="2">The sequence shown here is derived from an EMBL/GenBank/DDBJ whole genome shotgun (WGS) entry which is preliminary data.</text>
</comment>
<name>T2JF42_CROWT</name>
<dbReference type="Gene3D" id="3.40.50.300">
    <property type="entry name" value="P-loop containing nucleotide triphosphate hydrolases"/>
    <property type="match status" value="1"/>
</dbReference>
<evidence type="ECO:0000313" key="3">
    <source>
        <dbReference type="Proteomes" id="UP000018198"/>
    </source>
</evidence>
<dbReference type="GO" id="GO:0008146">
    <property type="term" value="F:sulfotransferase activity"/>
    <property type="evidence" value="ECO:0007669"/>
    <property type="project" value="InterPro"/>
</dbReference>
<evidence type="ECO:0000259" key="1">
    <source>
        <dbReference type="Pfam" id="PF00685"/>
    </source>
</evidence>
<evidence type="ECO:0000313" key="2">
    <source>
        <dbReference type="EMBL" id="CCQ63669.1"/>
    </source>
</evidence>
<proteinExistence type="predicted"/>
<dbReference type="Proteomes" id="UP000018198">
    <property type="component" value="Unassembled WGS sequence"/>
</dbReference>
<organism evidence="2 3">
    <name type="scientific">Crocosphaera watsonii WH 0401</name>
    <dbReference type="NCBI Taxonomy" id="555881"/>
    <lineage>
        <taxon>Bacteria</taxon>
        <taxon>Bacillati</taxon>
        <taxon>Cyanobacteriota</taxon>
        <taxon>Cyanophyceae</taxon>
        <taxon>Oscillatoriophycideae</taxon>
        <taxon>Chroococcales</taxon>
        <taxon>Aphanothecaceae</taxon>
        <taxon>Crocosphaera</taxon>
    </lineage>
</organism>
<sequence length="63" mass="7347">MEAKTFEEGIAQQSEFIDSSHYLEQIEKYLPFYPQESFLFLFMEDLISNPMGVVTKIFDFLGG</sequence>
<dbReference type="InterPro" id="IPR027417">
    <property type="entry name" value="P-loop_NTPase"/>
</dbReference>
<dbReference type="Pfam" id="PF00685">
    <property type="entry name" value="Sulfotransfer_1"/>
    <property type="match status" value="1"/>
</dbReference>
<dbReference type="AlphaFoldDB" id="T2JF42"/>
<keyword evidence="2" id="KW-0808">Transferase</keyword>
<dbReference type="SUPFAM" id="SSF52540">
    <property type="entry name" value="P-loop containing nucleoside triphosphate hydrolases"/>
    <property type="match status" value="1"/>
</dbReference>
<reference evidence="2 3" key="2">
    <citation type="submission" date="2013-09" db="EMBL/GenBank/DDBJ databases">
        <title>Whole genome comparison of six Crocosphaera watsonii strains with differing phenotypes.</title>
        <authorList>
            <person name="Bench S.R."/>
            <person name="Heller P."/>
            <person name="Frank I."/>
            <person name="Arciniega M."/>
            <person name="Shilova I.N."/>
            <person name="Zehr J.P."/>
        </authorList>
    </citation>
    <scope>NUCLEOTIDE SEQUENCE [LARGE SCALE GENOMIC DNA]</scope>
    <source>
        <strain evidence="2 3">WH 0401</strain>
    </source>
</reference>
<reference evidence="2 3" key="1">
    <citation type="submission" date="2013-01" db="EMBL/GenBank/DDBJ databases">
        <authorList>
            <person name="Bench S."/>
        </authorList>
    </citation>
    <scope>NUCLEOTIDE SEQUENCE [LARGE SCALE GENOMIC DNA]</scope>
    <source>
        <strain evidence="2 3">WH 0401</strain>
    </source>
</reference>
<dbReference type="InterPro" id="IPR000863">
    <property type="entry name" value="Sulfotransferase_dom"/>
</dbReference>